<dbReference type="EMBL" id="CP003607">
    <property type="protein sequence ID" value="AFY81730.1"/>
    <property type="molecule type" value="Genomic_DNA"/>
</dbReference>
<dbReference type="RefSeq" id="WP_015148374.1">
    <property type="nucleotide sequence ID" value="NC_019693.1"/>
</dbReference>
<gene>
    <name evidence="1" type="ORF">Oscil6304_2065</name>
</gene>
<dbReference type="STRING" id="56110.Oscil6304_2065"/>
<dbReference type="InParanoid" id="K9TGR4"/>
<sequence length="74" mass="8320">MSSVVADTHTLIWYVFDLPRLSPAALNALEQAASVGDFIYFSAISIVEISYLIERGRLVIEQKPDSMKGRGFQW</sequence>
<accession>K9TGR4</accession>
<dbReference type="Proteomes" id="UP000010367">
    <property type="component" value="Chromosome"/>
</dbReference>
<dbReference type="HOGENOM" id="CLU_2684294_0_0_3"/>
<evidence type="ECO:0000313" key="2">
    <source>
        <dbReference type="Proteomes" id="UP000010367"/>
    </source>
</evidence>
<dbReference type="eggNOG" id="COG3744">
    <property type="taxonomic scope" value="Bacteria"/>
</dbReference>
<name>K9TGR4_9CYAN</name>
<dbReference type="InterPro" id="IPR029060">
    <property type="entry name" value="PIN-like_dom_sf"/>
</dbReference>
<keyword evidence="2" id="KW-1185">Reference proteome</keyword>
<evidence type="ECO:0000313" key="1">
    <source>
        <dbReference type="EMBL" id="AFY81730.1"/>
    </source>
</evidence>
<dbReference type="KEGG" id="oac:Oscil6304_2065"/>
<dbReference type="AlphaFoldDB" id="K9TGR4"/>
<evidence type="ECO:0008006" key="3">
    <source>
        <dbReference type="Google" id="ProtNLM"/>
    </source>
</evidence>
<dbReference type="SUPFAM" id="SSF88723">
    <property type="entry name" value="PIN domain-like"/>
    <property type="match status" value="1"/>
</dbReference>
<reference evidence="1 2" key="1">
    <citation type="submission" date="2012-06" db="EMBL/GenBank/DDBJ databases">
        <title>Finished chromosome of genome of Oscillatoria acuminata PCC 6304.</title>
        <authorList>
            <consortium name="US DOE Joint Genome Institute"/>
            <person name="Gugger M."/>
            <person name="Coursin T."/>
            <person name="Rippka R."/>
            <person name="Tandeau De Marsac N."/>
            <person name="Huntemann M."/>
            <person name="Wei C.-L."/>
            <person name="Han J."/>
            <person name="Detter J.C."/>
            <person name="Han C."/>
            <person name="Tapia R."/>
            <person name="Davenport K."/>
            <person name="Daligault H."/>
            <person name="Erkkila T."/>
            <person name="Gu W."/>
            <person name="Munk A.C.C."/>
            <person name="Teshima H."/>
            <person name="Xu Y."/>
            <person name="Chain P."/>
            <person name="Chen A."/>
            <person name="Krypides N."/>
            <person name="Mavromatis K."/>
            <person name="Markowitz V."/>
            <person name="Szeto E."/>
            <person name="Ivanova N."/>
            <person name="Mikhailova N."/>
            <person name="Ovchinnikova G."/>
            <person name="Pagani I."/>
            <person name="Pati A."/>
            <person name="Goodwin L."/>
            <person name="Peters L."/>
            <person name="Pitluck S."/>
            <person name="Woyke T."/>
            <person name="Kerfeld C."/>
        </authorList>
    </citation>
    <scope>NUCLEOTIDE SEQUENCE [LARGE SCALE GENOMIC DNA]</scope>
    <source>
        <strain evidence="1 2">PCC 6304</strain>
    </source>
</reference>
<proteinExistence type="predicted"/>
<organism evidence="1 2">
    <name type="scientific">Oscillatoria acuminata PCC 6304</name>
    <dbReference type="NCBI Taxonomy" id="56110"/>
    <lineage>
        <taxon>Bacteria</taxon>
        <taxon>Bacillati</taxon>
        <taxon>Cyanobacteriota</taxon>
        <taxon>Cyanophyceae</taxon>
        <taxon>Oscillatoriophycideae</taxon>
        <taxon>Oscillatoriales</taxon>
        <taxon>Oscillatoriaceae</taxon>
        <taxon>Oscillatoria</taxon>
    </lineage>
</organism>
<protein>
    <recommendedName>
        <fullName evidence="3">PIN domain-containing protein</fullName>
    </recommendedName>
</protein>